<feature type="domain" description="NADPH-dependent FMN reductase-like" evidence="3">
    <location>
        <begin position="1"/>
        <end position="123"/>
    </location>
</feature>
<dbReference type="GO" id="GO:0005829">
    <property type="term" value="C:cytosol"/>
    <property type="evidence" value="ECO:0007669"/>
    <property type="project" value="TreeGrafter"/>
</dbReference>
<sequence length="176" mass="19216">MKVIAFAASSSKQSINKQLVTYAASLIDNADVEVLDLNDYELPLFSVGIEKDLGQPALAQAFLDKLGSADALVISFAEHNGNYSAAWKNLFDWCTRIDQKIFQKKPTILLSTSPGERGGATVMDIAVSSLPRFAAEIKGSMSLPSFYDNFDIDNGRIINAEYDQQLRQTMAQLASG</sequence>
<organism evidence="4 5">
    <name type="scientific">Methylophaga muralis</name>
    <dbReference type="NCBI Taxonomy" id="291169"/>
    <lineage>
        <taxon>Bacteria</taxon>
        <taxon>Pseudomonadati</taxon>
        <taxon>Pseudomonadota</taxon>
        <taxon>Gammaproteobacteria</taxon>
        <taxon>Thiotrichales</taxon>
        <taxon>Piscirickettsiaceae</taxon>
        <taxon>Methylophaga</taxon>
    </lineage>
</organism>
<comment type="caution">
    <text evidence="4">The sequence shown here is derived from an EMBL/GenBank/DDBJ whole genome shotgun (WGS) entry which is preliminary data.</text>
</comment>
<dbReference type="Proteomes" id="UP000094379">
    <property type="component" value="Unassembled WGS sequence"/>
</dbReference>
<evidence type="ECO:0000259" key="3">
    <source>
        <dbReference type="Pfam" id="PF03358"/>
    </source>
</evidence>
<keyword evidence="2" id="KW-0285">Flavoprotein</keyword>
<protein>
    <submittedName>
        <fullName evidence="4">FMN-dependent NADH-azoreductase</fullName>
    </submittedName>
</protein>
<keyword evidence="5" id="KW-1185">Reference proteome</keyword>
<dbReference type="PATRIC" id="fig|291169.3.peg.2454"/>
<dbReference type="GO" id="GO:0016491">
    <property type="term" value="F:oxidoreductase activity"/>
    <property type="evidence" value="ECO:0007669"/>
    <property type="project" value="InterPro"/>
</dbReference>
<keyword evidence="2" id="KW-0288">FMN</keyword>
<proteinExistence type="predicted"/>
<comment type="cofactor">
    <cofactor evidence="1">
        <name>FMN</name>
        <dbReference type="ChEBI" id="CHEBI:58210"/>
    </cofactor>
</comment>
<dbReference type="RefSeq" id="WP_069296820.1">
    <property type="nucleotide sequence ID" value="NZ_MCRI01000038.1"/>
</dbReference>
<reference evidence="4 5" key="1">
    <citation type="submission" date="2016-07" db="EMBL/GenBank/DDBJ databases">
        <title>Draft Genome Sequence of Methylophaga muralis Bur 1.</title>
        <authorList>
            <person name="Vasilenko O.V."/>
            <person name="Doronina N.V."/>
            <person name="Shmareva M.N."/>
            <person name="Tarlachkov S.V."/>
            <person name="Mustakhimov I."/>
            <person name="Trotsenko Y.A."/>
        </authorList>
    </citation>
    <scope>NUCLEOTIDE SEQUENCE [LARGE SCALE GENOMIC DNA]</scope>
    <source>
        <strain evidence="4 5">Bur 1</strain>
    </source>
</reference>
<dbReference type="InterPro" id="IPR050712">
    <property type="entry name" value="NAD(P)H-dep_reductase"/>
</dbReference>
<dbReference type="AlphaFoldDB" id="A0A1E3GQI0"/>
<evidence type="ECO:0000256" key="1">
    <source>
        <dbReference type="ARBA" id="ARBA00001917"/>
    </source>
</evidence>
<dbReference type="InterPro" id="IPR029039">
    <property type="entry name" value="Flavoprotein-like_sf"/>
</dbReference>
<accession>A0A1E3GQI0</accession>
<dbReference type="Gene3D" id="3.40.50.360">
    <property type="match status" value="1"/>
</dbReference>
<dbReference type="PANTHER" id="PTHR30543:SF21">
    <property type="entry name" value="NAD(P)H-DEPENDENT FMN REDUCTASE LOT6"/>
    <property type="match status" value="1"/>
</dbReference>
<dbReference type="GO" id="GO:0010181">
    <property type="term" value="F:FMN binding"/>
    <property type="evidence" value="ECO:0007669"/>
    <property type="project" value="TreeGrafter"/>
</dbReference>
<dbReference type="STRING" id="291169.A9E74_02434"/>
<evidence type="ECO:0000313" key="4">
    <source>
        <dbReference type="EMBL" id="ODN65826.1"/>
    </source>
</evidence>
<evidence type="ECO:0000256" key="2">
    <source>
        <dbReference type="ARBA" id="ARBA00022643"/>
    </source>
</evidence>
<dbReference type="Pfam" id="PF03358">
    <property type="entry name" value="FMN_red"/>
    <property type="match status" value="1"/>
</dbReference>
<dbReference type="InterPro" id="IPR005025">
    <property type="entry name" value="FMN_Rdtase-like_dom"/>
</dbReference>
<dbReference type="SUPFAM" id="SSF52218">
    <property type="entry name" value="Flavoproteins"/>
    <property type="match status" value="1"/>
</dbReference>
<name>A0A1E3GQI0_9GAMM</name>
<gene>
    <name evidence="4" type="primary">azoR_2</name>
    <name evidence="4" type="ORF">A9E74_02434</name>
</gene>
<evidence type="ECO:0000313" key="5">
    <source>
        <dbReference type="Proteomes" id="UP000094379"/>
    </source>
</evidence>
<dbReference type="PANTHER" id="PTHR30543">
    <property type="entry name" value="CHROMATE REDUCTASE"/>
    <property type="match status" value="1"/>
</dbReference>
<dbReference type="EMBL" id="MCRI01000038">
    <property type="protein sequence ID" value="ODN65826.1"/>
    <property type="molecule type" value="Genomic_DNA"/>
</dbReference>